<evidence type="ECO:0000256" key="1">
    <source>
        <dbReference type="ARBA" id="ARBA00004123"/>
    </source>
</evidence>
<sequence>MEGRGIEALLSYHCLTGPLLKNPASSFGNVVNKYCVKFKTYIAESDVEEGAVMLPNMFTNDFGDQVQRFATLIDAKSNQFEVLVERIDGSVFFSKGWKSLRDFYGISLGAWVSFIFVDHMKFVIKLKDRFGKVIKPPVFEPPMHFMIDKTNVQTTFDPNLPPFTPLISYHHDVNNFQIEFVKKLTEFDLAKGFLVLIYEGEVMKMIDIRTTSIKLVDDCGDGWDCVLIFGSTPYQHTMIGGRWKRFVDAHKVCQGFVRGFVKGYFKRRFEDINI</sequence>
<evidence type="ECO:0000313" key="6">
    <source>
        <dbReference type="EMBL" id="AES67881.2"/>
    </source>
</evidence>
<dbReference type="HOGENOM" id="CLU_089100_0_0_1"/>
<dbReference type="AlphaFoldDB" id="G7IUK9"/>
<gene>
    <name evidence="7" type="primary">11432943</name>
    <name evidence="6" type="ordered locus">MTR_2g100360</name>
</gene>
<keyword evidence="8" id="KW-1185">Reference proteome</keyword>
<evidence type="ECO:0000256" key="5">
    <source>
        <dbReference type="ARBA" id="ARBA00023242"/>
    </source>
</evidence>
<evidence type="ECO:0000313" key="7">
    <source>
        <dbReference type="EnsemblPlants" id="AES67881"/>
    </source>
</evidence>
<organism evidence="6 8">
    <name type="scientific">Medicago truncatula</name>
    <name type="common">Barrel medic</name>
    <name type="synonym">Medicago tribuloides</name>
    <dbReference type="NCBI Taxonomy" id="3880"/>
    <lineage>
        <taxon>Eukaryota</taxon>
        <taxon>Viridiplantae</taxon>
        <taxon>Streptophyta</taxon>
        <taxon>Embryophyta</taxon>
        <taxon>Tracheophyta</taxon>
        <taxon>Spermatophyta</taxon>
        <taxon>Magnoliopsida</taxon>
        <taxon>eudicotyledons</taxon>
        <taxon>Gunneridae</taxon>
        <taxon>Pentapetalae</taxon>
        <taxon>rosids</taxon>
        <taxon>fabids</taxon>
        <taxon>Fabales</taxon>
        <taxon>Fabaceae</taxon>
        <taxon>Papilionoideae</taxon>
        <taxon>50 kb inversion clade</taxon>
        <taxon>NPAAA clade</taxon>
        <taxon>Hologalegina</taxon>
        <taxon>IRL clade</taxon>
        <taxon>Trifolieae</taxon>
        <taxon>Medicago</taxon>
    </lineage>
</organism>
<dbReference type="OrthoDB" id="1424456at2759"/>
<dbReference type="Gene3D" id="2.40.330.10">
    <property type="entry name" value="DNA-binding pseudobarrel domain"/>
    <property type="match status" value="1"/>
</dbReference>
<protein>
    <submittedName>
        <fullName evidence="6 7">Uncharacterized protein</fullName>
    </submittedName>
</protein>
<name>G7IUK9_MEDTR</name>
<evidence type="ECO:0000313" key="8">
    <source>
        <dbReference type="Proteomes" id="UP000002051"/>
    </source>
</evidence>
<keyword evidence="4" id="KW-0804">Transcription</keyword>
<keyword evidence="2" id="KW-0805">Transcription regulation</keyword>
<comment type="subcellular location">
    <subcellularLocation>
        <location evidence="1">Nucleus</location>
    </subcellularLocation>
</comment>
<dbReference type="EnsemblPlants" id="AES67881">
    <property type="protein sequence ID" value="AES67881"/>
    <property type="gene ID" value="MTR_2g100360"/>
</dbReference>
<proteinExistence type="predicted"/>
<evidence type="ECO:0000256" key="2">
    <source>
        <dbReference type="ARBA" id="ARBA00023015"/>
    </source>
</evidence>
<evidence type="ECO:0000256" key="4">
    <source>
        <dbReference type="ARBA" id="ARBA00023163"/>
    </source>
</evidence>
<dbReference type="InterPro" id="IPR015300">
    <property type="entry name" value="DNA-bd_pseudobarrel_sf"/>
</dbReference>
<dbReference type="PaxDb" id="3880-AES67881"/>
<evidence type="ECO:0000256" key="3">
    <source>
        <dbReference type="ARBA" id="ARBA00023125"/>
    </source>
</evidence>
<keyword evidence="5" id="KW-0539">Nucleus</keyword>
<reference evidence="7" key="3">
    <citation type="submission" date="2015-04" db="UniProtKB">
        <authorList>
            <consortium name="EnsemblPlants"/>
        </authorList>
    </citation>
    <scope>IDENTIFICATION</scope>
    <source>
        <strain evidence="7">cv. Jemalong A17</strain>
    </source>
</reference>
<dbReference type="SUPFAM" id="SSF101936">
    <property type="entry name" value="DNA-binding pseudobarrel domain"/>
    <property type="match status" value="2"/>
</dbReference>
<reference evidence="6 8" key="1">
    <citation type="journal article" date="2011" name="Nature">
        <title>The Medicago genome provides insight into the evolution of rhizobial symbioses.</title>
        <authorList>
            <person name="Young N.D."/>
            <person name="Debelle F."/>
            <person name="Oldroyd G.E."/>
            <person name="Geurts R."/>
            <person name="Cannon S.B."/>
            <person name="Udvardi M.K."/>
            <person name="Benedito V.A."/>
            <person name="Mayer K.F."/>
            <person name="Gouzy J."/>
            <person name="Schoof H."/>
            <person name="Van de Peer Y."/>
            <person name="Proost S."/>
            <person name="Cook D.R."/>
            <person name="Meyers B.C."/>
            <person name="Spannagl M."/>
            <person name="Cheung F."/>
            <person name="De Mita S."/>
            <person name="Krishnakumar V."/>
            <person name="Gundlach H."/>
            <person name="Zhou S."/>
            <person name="Mudge J."/>
            <person name="Bharti A.K."/>
            <person name="Murray J.D."/>
            <person name="Naoumkina M.A."/>
            <person name="Rosen B."/>
            <person name="Silverstein K.A."/>
            <person name="Tang H."/>
            <person name="Rombauts S."/>
            <person name="Zhao P.X."/>
            <person name="Zhou P."/>
            <person name="Barbe V."/>
            <person name="Bardou P."/>
            <person name="Bechner M."/>
            <person name="Bellec A."/>
            <person name="Berger A."/>
            <person name="Berges H."/>
            <person name="Bidwell S."/>
            <person name="Bisseling T."/>
            <person name="Choisne N."/>
            <person name="Couloux A."/>
            <person name="Denny R."/>
            <person name="Deshpande S."/>
            <person name="Dai X."/>
            <person name="Doyle J.J."/>
            <person name="Dudez A.M."/>
            <person name="Farmer A.D."/>
            <person name="Fouteau S."/>
            <person name="Franken C."/>
            <person name="Gibelin C."/>
            <person name="Gish J."/>
            <person name="Goldstein S."/>
            <person name="Gonzalez A.J."/>
            <person name="Green P.J."/>
            <person name="Hallab A."/>
            <person name="Hartog M."/>
            <person name="Hua A."/>
            <person name="Humphray S.J."/>
            <person name="Jeong D.H."/>
            <person name="Jing Y."/>
            <person name="Jocker A."/>
            <person name="Kenton S.M."/>
            <person name="Kim D.J."/>
            <person name="Klee K."/>
            <person name="Lai H."/>
            <person name="Lang C."/>
            <person name="Lin S."/>
            <person name="Macmil S.L."/>
            <person name="Magdelenat G."/>
            <person name="Matthews L."/>
            <person name="McCorrison J."/>
            <person name="Monaghan E.L."/>
            <person name="Mun J.H."/>
            <person name="Najar F.Z."/>
            <person name="Nicholson C."/>
            <person name="Noirot C."/>
            <person name="O'Bleness M."/>
            <person name="Paule C.R."/>
            <person name="Poulain J."/>
            <person name="Prion F."/>
            <person name="Qin B."/>
            <person name="Qu C."/>
            <person name="Retzel E.F."/>
            <person name="Riddle C."/>
            <person name="Sallet E."/>
            <person name="Samain S."/>
            <person name="Samson N."/>
            <person name="Sanders I."/>
            <person name="Saurat O."/>
            <person name="Scarpelli C."/>
            <person name="Schiex T."/>
            <person name="Segurens B."/>
            <person name="Severin A.J."/>
            <person name="Sherrier D.J."/>
            <person name="Shi R."/>
            <person name="Sims S."/>
            <person name="Singer S.R."/>
            <person name="Sinharoy S."/>
            <person name="Sterck L."/>
            <person name="Viollet A."/>
            <person name="Wang B.B."/>
            <person name="Wang K."/>
            <person name="Wang M."/>
            <person name="Wang X."/>
            <person name="Warfsmann J."/>
            <person name="Weissenbach J."/>
            <person name="White D.D."/>
            <person name="White J.D."/>
            <person name="Wiley G.B."/>
            <person name="Wincker P."/>
            <person name="Xing Y."/>
            <person name="Yang L."/>
            <person name="Yao Z."/>
            <person name="Ying F."/>
            <person name="Zhai J."/>
            <person name="Zhou L."/>
            <person name="Zuber A."/>
            <person name="Denarie J."/>
            <person name="Dixon R.A."/>
            <person name="May G.D."/>
            <person name="Schwartz D.C."/>
            <person name="Rogers J."/>
            <person name="Quetier F."/>
            <person name="Town C.D."/>
            <person name="Roe B.A."/>
        </authorList>
    </citation>
    <scope>NUCLEOTIDE SEQUENCE [LARGE SCALE GENOMIC DNA]</scope>
    <source>
        <strain evidence="6">A17</strain>
        <strain evidence="7 8">cv. Jemalong A17</strain>
    </source>
</reference>
<accession>G7IUK9</accession>
<dbReference type="Proteomes" id="UP000002051">
    <property type="component" value="Chromosome 2"/>
</dbReference>
<dbReference type="GO" id="GO:0003677">
    <property type="term" value="F:DNA binding"/>
    <property type="evidence" value="ECO:0007669"/>
    <property type="project" value="UniProtKB-KW"/>
</dbReference>
<dbReference type="EMBL" id="CM001218">
    <property type="protein sequence ID" value="AES67881.2"/>
    <property type="molecule type" value="Genomic_DNA"/>
</dbReference>
<reference evidence="6 8" key="2">
    <citation type="journal article" date="2014" name="BMC Genomics">
        <title>An improved genome release (version Mt4.0) for the model legume Medicago truncatula.</title>
        <authorList>
            <person name="Tang H."/>
            <person name="Krishnakumar V."/>
            <person name="Bidwell S."/>
            <person name="Rosen B."/>
            <person name="Chan A."/>
            <person name="Zhou S."/>
            <person name="Gentzbittel L."/>
            <person name="Childs K.L."/>
            <person name="Yandell M."/>
            <person name="Gundlach H."/>
            <person name="Mayer K.F."/>
            <person name="Schwartz D.C."/>
            <person name="Town C.D."/>
        </authorList>
    </citation>
    <scope>GENOME REANNOTATION</scope>
    <source>
        <strain evidence="7 8">cv. Jemalong A17</strain>
    </source>
</reference>
<dbReference type="GO" id="GO:0005634">
    <property type="term" value="C:nucleus"/>
    <property type="evidence" value="ECO:0007669"/>
    <property type="project" value="UniProtKB-SubCell"/>
</dbReference>
<dbReference type="KEGG" id="mtr:11432943"/>
<keyword evidence="3" id="KW-0238">DNA-binding</keyword>